<dbReference type="Gene3D" id="1.10.10.10">
    <property type="entry name" value="Winged helix-like DNA-binding domain superfamily/Winged helix DNA-binding domain"/>
    <property type="match status" value="1"/>
</dbReference>
<evidence type="ECO:0000313" key="5">
    <source>
        <dbReference type="EMBL" id="RAY10759.1"/>
    </source>
</evidence>
<evidence type="ECO:0000256" key="2">
    <source>
        <dbReference type="ARBA" id="ARBA00023125"/>
    </source>
</evidence>
<dbReference type="PANTHER" id="PTHR30136">
    <property type="entry name" value="HELIX-TURN-HELIX TRANSCRIPTIONAL REGULATOR, ICLR FAMILY"/>
    <property type="match status" value="1"/>
</dbReference>
<dbReference type="PANTHER" id="PTHR30136:SF24">
    <property type="entry name" value="HTH-TYPE TRANSCRIPTIONAL REPRESSOR ALLR"/>
    <property type="match status" value="1"/>
</dbReference>
<dbReference type="Gene3D" id="3.30.450.40">
    <property type="match status" value="1"/>
</dbReference>
<comment type="caution">
    <text evidence="5">The sequence shown here is derived from an EMBL/GenBank/DDBJ whole genome shotgun (WGS) entry which is preliminary data.</text>
</comment>
<dbReference type="GO" id="GO:0045892">
    <property type="term" value="P:negative regulation of DNA-templated transcription"/>
    <property type="evidence" value="ECO:0007669"/>
    <property type="project" value="TreeGrafter"/>
</dbReference>
<protein>
    <recommendedName>
        <fullName evidence="4">IclR-ED domain-containing protein</fullName>
    </recommendedName>
</protein>
<dbReference type="GO" id="GO:0003700">
    <property type="term" value="F:DNA-binding transcription factor activity"/>
    <property type="evidence" value="ECO:0007669"/>
    <property type="project" value="TreeGrafter"/>
</dbReference>
<dbReference type="InterPro" id="IPR036390">
    <property type="entry name" value="WH_DNA-bd_sf"/>
</dbReference>
<dbReference type="Pfam" id="PF01614">
    <property type="entry name" value="IclR_C"/>
    <property type="match status" value="1"/>
</dbReference>
<sequence length="261" mass="28111">MEFCPGDSGGRAVAEGSIARTLRVLEAVCDHGPETLKALSERTELAPPTLLRILRLMADEGYVVQQADRTWRGTMLVWRLGCAVNTSVGLLAISREHTDRLTAELDETSVYAVYEQGAVTYAAHSEPIKPVRAHVRLGQRYRLLAVTTGQAVLAQLDEPSVEQALAEQAASGDPRDPEQVETMLAEIRRRGYAAGPGVRWPELWGCAAPVFDATGDVVGALGVSIPTARAEEISDQVTAGVLQEAEAMSTRLGRPAVVREV</sequence>
<dbReference type="InterPro" id="IPR005471">
    <property type="entry name" value="Tscrpt_reg_IclR_N"/>
</dbReference>
<evidence type="ECO:0000259" key="4">
    <source>
        <dbReference type="PROSITE" id="PS51078"/>
    </source>
</evidence>
<dbReference type="InterPro" id="IPR036388">
    <property type="entry name" value="WH-like_DNA-bd_sf"/>
</dbReference>
<keyword evidence="1" id="KW-0805">Transcription regulation</keyword>
<feature type="domain" description="IclR-ED" evidence="4">
    <location>
        <begin position="76"/>
        <end position="254"/>
    </location>
</feature>
<organism evidence="5 6">
    <name type="scientific">Actinomadura craniellae</name>
    <dbReference type="NCBI Taxonomy" id="2231787"/>
    <lineage>
        <taxon>Bacteria</taxon>
        <taxon>Bacillati</taxon>
        <taxon>Actinomycetota</taxon>
        <taxon>Actinomycetes</taxon>
        <taxon>Streptosporangiales</taxon>
        <taxon>Thermomonosporaceae</taxon>
        <taxon>Actinomadura</taxon>
    </lineage>
</organism>
<evidence type="ECO:0000256" key="1">
    <source>
        <dbReference type="ARBA" id="ARBA00023015"/>
    </source>
</evidence>
<dbReference type="InterPro" id="IPR050707">
    <property type="entry name" value="HTH_MetabolicPath_Reg"/>
</dbReference>
<dbReference type="InterPro" id="IPR029016">
    <property type="entry name" value="GAF-like_dom_sf"/>
</dbReference>
<dbReference type="SUPFAM" id="SSF46785">
    <property type="entry name" value="Winged helix' DNA-binding domain"/>
    <property type="match status" value="1"/>
</dbReference>
<dbReference type="AlphaFoldDB" id="A0A365GVD1"/>
<dbReference type="GO" id="GO:0003677">
    <property type="term" value="F:DNA binding"/>
    <property type="evidence" value="ECO:0007669"/>
    <property type="project" value="UniProtKB-KW"/>
</dbReference>
<dbReference type="SUPFAM" id="SSF55781">
    <property type="entry name" value="GAF domain-like"/>
    <property type="match status" value="1"/>
</dbReference>
<evidence type="ECO:0000313" key="6">
    <source>
        <dbReference type="Proteomes" id="UP000251891"/>
    </source>
</evidence>
<dbReference type="EMBL" id="QLYX01000025">
    <property type="protein sequence ID" value="RAY10759.1"/>
    <property type="molecule type" value="Genomic_DNA"/>
</dbReference>
<keyword evidence="2" id="KW-0238">DNA-binding</keyword>
<evidence type="ECO:0000256" key="3">
    <source>
        <dbReference type="ARBA" id="ARBA00023163"/>
    </source>
</evidence>
<keyword evidence="6" id="KW-1185">Reference proteome</keyword>
<dbReference type="SMART" id="SM00346">
    <property type="entry name" value="HTH_ICLR"/>
    <property type="match status" value="1"/>
</dbReference>
<dbReference type="Proteomes" id="UP000251891">
    <property type="component" value="Unassembled WGS sequence"/>
</dbReference>
<name>A0A365GVD1_9ACTN</name>
<reference evidence="5 6" key="1">
    <citation type="submission" date="2018-06" db="EMBL/GenBank/DDBJ databases">
        <title>Actinomadura craniellae sp. nov. isolated from marine sponge Craniella sp.</title>
        <authorList>
            <person name="Li L."/>
            <person name="Xu Q.H."/>
            <person name="Lin H.W."/>
            <person name="Lu Y.H."/>
        </authorList>
    </citation>
    <scope>NUCLEOTIDE SEQUENCE [LARGE SCALE GENOMIC DNA]</scope>
    <source>
        <strain evidence="5 6">LHW63021</strain>
    </source>
</reference>
<proteinExistence type="predicted"/>
<dbReference type="InterPro" id="IPR014757">
    <property type="entry name" value="Tscrpt_reg_IclR_C"/>
</dbReference>
<dbReference type="PROSITE" id="PS51078">
    <property type="entry name" value="ICLR_ED"/>
    <property type="match status" value="1"/>
</dbReference>
<keyword evidence="3" id="KW-0804">Transcription</keyword>
<gene>
    <name evidence="5" type="ORF">DPM19_33740</name>
</gene>
<dbReference type="Pfam" id="PF09339">
    <property type="entry name" value="HTH_IclR"/>
    <property type="match status" value="1"/>
</dbReference>
<accession>A0A365GVD1</accession>